<dbReference type="GO" id="GO:0005892">
    <property type="term" value="C:acetylcholine-gated channel complex"/>
    <property type="evidence" value="ECO:0007669"/>
    <property type="project" value="InterPro"/>
</dbReference>
<proteinExistence type="predicted"/>
<dbReference type="OrthoDB" id="8062037at2759"/>
<feature type="chain" id="PRO_5028102807" evidence="2">
    <location>
        <begin position="28"/>
        <end position="390"/>
    </location>
</feature>
<keyword evidence="2" id="KW-0732">Signal</keyword>
<feature type="transmembrane region" description="Helical" evidence="1">
    <location>
        <begin position="306"/>
        <end position="325"/>
    </location>
</feature>
<dbReference type="Gene3D" id="3.10.310.50">
    <property type="match status" value="1"/>
</dbReference>
<keyword evidence="1" id="KW-0472">Membrane</keyword>
<dbReference type="PANTHER" id="PTHR33748">
    <property type="entry name" value="PROTEIN CBG04600"/>
    <property type="match status" value="1"/>
</dbReference>
<sequence>MCPVLRVVFCTILVLLVTNGFVTGTLSSPVGCVGCERAATSSGPVAAAWRAQDYPSPLMEWQRCGRNRSSYLCDPDGILPQEDAAILDSLLFNLTVQTGCPCGNRTHCSRWSADHVTFANGTDNSCTANATTTSCDSCRVCSDDGGTVLNCSSCVCSGSCNAVTSRCHNNSKVCREVADRGAGYVMTVVLMRRMTLITSSYSETVDLAANRYADHFRDRWRLGRCGEAVVVVISMEERQIYTSTEKTAARRLSDLDLVYLYRDYVTEDFWTGNITRRLPVLIQQFMVKINTPEPPRRLFEVWLESWGNWFLFAMVCLSIASCILYKHRLKLYKNFPACCQKRWLKVKNKGRKKNPVTERFEEEVLTYEDTISGMRLEELQIRKNRRGFDW</sequence>
<feature type="signal peptide" evidence="2">
    <location>
        <begin position="1"/>
        <end position="27"/>
    </location>
</feature>
<keyword evidence="1" id="KW-1133">Transmembrane helix</keyword>
<dbReference type="KEGG" id="bbel:109463498"/>
<dbReference type="InterPro" id="IPR033438">
    <property type="entry name" value="MOLO1"/>
</dbReference>
<organism evidence="3 4">
    <name type="scientific">Branchiostoma belcheri</name>
    <name type="common">Amphioxus</name>
    <dbReference type="NCBI Taxonomy" id="7741"/>
    <lineage>
        <taxon>Eukaryota</taxon>
        <taxon>Metazoa</taxon>
        <taxon>Chordata</taxon>
        <taxon>Cephalochordata</taxon>
        <taxon>Leptocardii</taxon>
        <taxon>Amphioxiformes</taxon>
        <taxon>Branchiostomatidae</taxon>
        <taxon>Branchiostoma</taxon>
    </lineage>
</organism>
<protein>
    <submittedName>
        <fullName evidence="4">Uncharacterized protein LOC109463498</fullName>
    </submittedName>
</protein>
<dbReference type="RefSeq" id="XP_019615892.1">
    <property type="nucleotide sequence ID" value="XM_019760333.1"/>
</dbReference>
<evidence type="ECO:0000313" key="4">
    <source>
        <dbReference type="RefSeq" id="XP_019615892.1"/>
    </source>
</evidence>
<name>A0A6P4YAQ9_BRABE</name>
<dbReference type="PANTHER" id="PTHR33748:SF5">
    <property type="entry name" value="GROUND-LIKE DOMAIN-CONTAINING PROTEIN"/>
    <property type="match status" value="1"/>
</dbReference>
<reference evidence="4" key="1">
    <citation type="submission" date="2025-08" db="UniProtKB">
        <authorList>
            <consortium name="RefSeq"/>
        </authorList>
    </citation>
    <scope>IDENTIFICATION</scope>
    <source>
        <tissue evidence="4">Gonad</tissue>
    </source>
</reference>
<keyword evidence="3" id="KW-1185">Reference proteome</keyword>
<dbReference type="GeneID" id="109463498"/>
<accession>A0A6P4YAQ9</accession>
<evidence type="ECO:0000256" key="2">
    <source>
        <dbReference type="SAM" id="SignalP"/>
    </source>
</evidence>
<gene>
    <name evidence="4" type="primary">LOC109463498</name>
</gene>
<evidence type="ECO:0000313" key="3">
    <source>
        <dbReference type="Proteomes" id="UP000515135"/>
    </source>
</evidence>
<keyword evidence="1" id="KW-0812">Transmembrane</keyword>
<dbReference type="Proteomes" id="UP000515135">
    <property type="component" value="Unplaced"/>
</dbReference>
<evidence type="ECO:0000256" key="1">
    <source>
        <dbReference type="SAM" id="Phobius"/>
    </source>
</evidence>
<dbReference type="AlphaFoldDB" id="A0A6P4YAQ9"/>
<dbReference type="Pfam" id="PF17175">
    <property type="entry name" value="MOLO1"/>
    <property type="match status" value="1"/>
</dbReference>